<feature type="compositionally biased region" description="Basic residues" evidence="1">
    <location>
        <begin position="12"/>
        <end position="21"/>
    </location>
</feature>
<evidence type="ECO:0000313" key="2">
    <source>
        <dbReference type="EMBL" id="KJA29281.1"/>
    </source>
</evidence>
<feature type="region of interest" description="Disordered" evidence="1">
    <location>
        <begin position="1"/>
        <end position="21"/>
    </location>
</feature>
<sequence>MRTERRASPLSRARHPHPSGRRWALRHRRRLLQAEGRSVRCPHRTAPACALDRAARRLSTPRAPTLRSSAHGAQCTQPICAICAARRPSARTVPADVFCTQRTSRGGAQPVVIHRQEHHSQHRAWPFA</sequence>
<dbReference type="Proteomes" id="UP000054270">
    <property type="component" value="Unassembled WGS sequence"/>
</dbReference>
<protein>
    <submittedName>
        <fullName evidence="2">Uncharacterized protein</fullName>
    </submittedName>
</protein>
<evidence type="ECO:0000313" key="3">
    <source>
        <dbReference type="Proteomes" id="UP000054270"/>
    </source>
</evidence>
<proteinExistence type="predicted"/>
<gene>
    <name evidence="2" type="ORF">HYPSUDRAFT_505556</name>
</gene>
<dbReference type="AlphaFoldDB" id="A0A0D2PLQ9"/>
<dbReference type="EMBL" id="KN817519">
    <property type="protein sequence ID" value="KJA29281.1"/>
    <property type="molecule type" value="Genomic_DNA"/>
</dbReference>
<reference evidence="3" key="1">
    <citation type="submission" date="2014-04" db="EMBL/GenBank/DDBJ databases">
        <title>Evolutionary Origins and Diversification of the Mycorrhizal Mutualists.</title>
        <authorList>
            <consortium name="DOE Joint Genome Institute"/>
            <consortium name="Mycorrhizal Genomics Consortium"/>
            <person name="Kohler A."/>
            <person name="Kuo A."/>
            <person name="Nagy L.G."/>
            <person name="Floudas D."/>
            <person name="Copeland A."/>
            <person name="Barry K.W."/>
            <person name="Cichocki N."/>
            <person name="Veneault-Fourrey C."/>
            <person name="LaButti K."/>
            <person name="Lindquist E.A."/>
            <person name="Lipzen A."/>
            <person name="Lundell T."/>
            <person name="Morin E."/>
            <person name="Murat C."/>
            <person name="Riley R."/>
            <person name="Ohm R."/>
            <person name="Sun H."/>
            <person name="Tunlid A."/>
            <person name="Henrissat B."/>
            <person name="Grigoriev I.V."/>
            <person name="Hibbett D.S."/>
            <person name="Martin F."/>
        </authorList>
    </citation>
    <scope>NUCLEOTIDE SEQUENCE [LARGE SCALE GENOMIC DNA]</scope>
    <source>
        <strain evidence="3">FD-334 SS-4</strain>
    </source>
</reference>
<accession>A0A0D2PLQ9</accession>
<name>A0A0D2PLQ9_HYPSF</name>
<keyword evidence="3" id="KW-1185">Reference proteome</keyword>
<organism evidence="2 3">
    <name type="scientific">Hypholoma sublateritium (strain FD-334 SS-4)</name>
    <dbReference type="NCBI Taxonomy" id="945553"/>
    <lineage>
        <taxon>Eukaryota</taxon>
        <taxon>Fungi</taxon>
        <taxon>Dikarya</taxon>
        <taxon>Basidiomycota</taxon>
        <taxon>Agaricomycotina</taxon>
        <taxon>Agaricomycetes</taxon>
        <taxon>Agaricomycetidae</taxon>
        <taxon>Agaricales</taxon>
        <taxon>Agaricineae</taxon>
        <taxon>Strophariaceae</taxon>
        <taxon>Hypholoma</taxon>
    </lineage>
</organism>
<evidence type="ECO:0000256" key="1">
    <source>
        <dbReference type="SAM" id="MobiDB-lite"/>
    </source>
</evidence>